<keyword evidence="2 5" id="KW-0812">Transmembrane</keyword>
<feature type="transmembrane region" description="Helical" evidence="5">
    <location>
        <begin position="205"/>
        <end position="225"/>
    </location>
</feature>
<evidence type="ECO:0000313" key="7">
    <source>
        <dbReference type="EMBL" id="TDX30670.1"/>
    </source>
</evidence>
<organism evidence="7 8">
    <name type="scientific">Rhodovulum visakhapatnamense</name>
    <dbReference type="NCBI Taxonomy" id="364297"/>
    <lineage>
        <taxon>Bacteria</taxon>
        <taxon>Pseudomonadati</taxon>
        <taxon>Pseudomonadota</taxon>
        <taxon>Alphaproteobacteria</taxon>
        <taxon>Rhodobacterales</taxon>
        <taxon>Paracoccaceae</taxon>
        <taxon>Rhodovulum</taxon>
    </lineage>
</organism>
<keyword evidence="4 5" id="KW-0472">Membrane</keyword>
<protein>
    <submittedName>
        <fullName evidence="7">Formate/nitrite transporter FocA (FNT family)</fullName>
    </submittedName>
    <submittedName>
        <fullName evidence="6">Formate/nitrite transporter family protein</fullName>
    </submittedName>
</protein>
<dbReference type="EMBL" id="JAESIL010000030">
    <property type="protein sequence ID" value="MBL3578272.1"/>
    <property type="molecule type" value="Genomic_DNA"/>
</dbReference>
<feature type="transmembrane region" description="Helical" evidence="5">
    <location>
        <begin position="176"/>
        <end position="196"/>
    </location>
</feature>
<dbReference type="Proteomes" id="UP000635853">
    <property type="component" value="Unassembled WGS sequence"/>
</dbReference>
<comment type="caution">
    <text evidence="7">The sequence shown here is derived from an EMBL/GenBank/DDBJ whole genome shotgun (WGS) entry which is preliminary data.</text>
</comment>
<dbReference type="GO" id="GO:0015499">
    <property type="term" value="F:formate transmembrane transporter activity"/>
    <property type="evidence" value="ECO:0007669"/>
    <property type="project" value="TreeGrafter"/>
</dbReference>
<sequence>MAATTQKKYEDRIPEHQREAIESKAPIRALALFESIRREGAHELNRPASALALSGLTAGLAIGFSVLSEALLRTHLPDAPWRPLVENLGYSVGFVLVILGQLQLFTENTITAVCPVLDDPRPRVFASLARLWSLVLATNLIGAATFGWVLHAGTIYEPELRNAVVTLSDHATSYGWWETAVRGIGAGWLIAALVWVKPNARNSELFLIVLVTYLIALADFSHVVAGTTEAAVMVYSGGMSVAAALGGFVLPALVGNILGGTVFFTLLTYAQIRSELVGDTAPERARRR</sequence>
<comment type="subcellular location">
    <subcellularLocation>
        <location evidence="1">Membrane</location>
        <topology evidence="1">Multi-pass membrane protein</topology>
    </subcellularLocation>
</comment>
<feature type="transmembrane region" description="Helical" evidence="5">
    <location>
        <begin position="245"/>
        <end position="267"/>
    </location>
</feature>
<reference evidence="7 8" key="1">
    <citation type="submission" date="2019-03" db="EMBL/GenBank/DDBJ databases">
        <title>Genomic Encyclopedia of Type Strains, Phase IV (KMG-IV): sequencing the most valuable type-strain genomes for metagenomic binning, comparative biology and taxonomic classification.</title>
        <authorList>
            <person name="Goeker M."/>
        </authorList>
    </citation>
    <scope>NUCLEOTIDE SEQUENCE [LARGE SCALE GENOMIC DNA]</scope>
    <source>
        <strain evidence="7 8">JA181</strain>
    </source>
</reference>
<dbReference type="Gene3D" id="1.20.1080.10">
    <property type="entry name" value="Glycerol uptake facilitator protein"/>
    <property type="match status" value="1"/>
</dbReference>
<dbReference type="PANTHER" id="PTHR30520:SF2">
    <property type="entry name" value="INNER MEMBRANE PROTEIN YFDC"/>
    <property type="match status" value="1"/>
</dbReference>
<reference evidence="6" key="3">
    <citation type="submission" date="2021-01" db="EMBL/GenBank/DDBJ databases">
        <authorList>
            <person name="Guzman M.S."/>
        </authorList>
    </citation>
    <scope>NUCLEOTIDE SEQUENCE</scope>
    <source>
        <strain evidence="6">AB19</strain>
    </source>
</reference>
<reference evidence="9" key="2">
    <citation type="submission" date="2021-01" db="EMBL/GenBank/DDBJ databases">
        <title>Draft genomes of Rhodovulum sulfidophilum.</title>
        <authorList>
            <person name="Guzman M.S."/>
        </authorList>
    </citation>
    <scope>NUCLEOTIDE SEQUENCE [LARGE SCALE GENOMIC DNA]</scope>
    <source>
        <strain evidence="9">AB19</strain>
    </source>
</reference>
<evidence type="ECO:0000256" key="1">
    <source>
        <dbReference type="ARBA" id="ARBA00004141"/>
    </source>
</evidence>
<dbReference type="InterPro" id="IPR000292">
    <property type="entry name" value="For/NO2_transpt"/>
</dbReference>
<evidence type="ECO:0000256" key="5">
    <source>
        <dbReference type="SAM" id="Phobius"/>
    </source>
</evidence>
<name>A0A4R8FYH0_9RHOB</name>
<evidence type="ECO:0000256" key="3">
    <source>
        <dbReference type="ARBA" id="ARBA00022989"/>
    </source>
</evidence>
<proteinExistence type="predicted"/>
<keyword evidence="9" id="KW-1185">Reference proteome</keyword>
<evidence type="ECO:0000313" key="9">
    <source>
        <dbReference type="Proteomes" id="UP000635853"/>
    </source>
</evidence>
<keyword evidence="3 5" id="KW-1133">Transmembrane helix</keyword>
<dbReference type="RefSeq" id="WP_075787158.1">
    <property type="nucleotide sequence ID" value="NZ_JAESIL010000030.1"/>
</dbReference>
<dbReference type="InterPro" id="IPR023271">
    <property type="entry name" value="Aquaporin-like"/>
</dbReference>
<dbReference type="GO" id="GO:0005886">
    <property type="term" value="C:plasma membrane"/>
    <property type="evidence" value="ECO:0007669"/>
    <property type="project" value="TreeGrafter"/>
</dbReference>
<evidence type="ECO:0000313" key="8">
    <source>
        <dbReference type="Proteomes" id="UP000295484"/>
    </source>
</evidence>
<gene>
    <name evidence="7" type="ORF">EV657_106155</name>
    <name evidence="6" type="ORF">JMJ92_08905</name>
</gene>
<dbReference type="Pfam" id="PF01226">
    <property type="entry name" value="Form_Nir_trans"/>
    <property type="match status" value="1"/>
</dbReference>
<dbReference type="EMBL" id="SOEB01000006">
    <property type="protein sequence ID" value="TDX30670.1"/>
    <property type="molecule type" value="Genomic_DNA"/>
</dbReference>
<dbReference type="Proteomes" id="UP000295484">
    <property type="component" value="Unassembled WGS sequence"/>
</dbReference>
<evidence type="ECO:0000256" key="2">
    <source>
        <dbReference type="ARBA" id="ARBA00022692"/>
    </source>
</evidence>
<feature type="transmembrane region" description="Helical" evidence="5">
    <location>
        <begin position="131"/>
        <end position="156"/>
    </location>
</feature>
<dbReference type="PANTHER" id="PTHR30520">
    <property type="entry name" value="FORMATE TRANSPORTER-RELATED"/>
    <property type="match status" value="1"/>
</dbReference>
<dbReference type="AlphaFoldDB" id="A0A4R8FYH0"/>
<accession>A0A4R8FYH0</accession>
<evidence type="ECO:0000256" key="4">
    <source>
        <dbReference type="ARBA" id="ARBA00023136"/>
    </source>
</evidence>
<evidence type="ECO:0000313" key="6">
    <source>
        <dbReference type="EMBL" id="MBL3578272.1"/>
    </source>
</evidence>